<reference evidence="2" key="1">
    <citation type="submission" date="2019-08" db="EMBL/GenBank/DDBJ databases">
        <authorList>
            <person name="Kucharzyk K."/>
            <person name="Murdoch R.W."/>
            <person name="Higgins S."/>
            <person name="Loffler F."/>
        </authorList>
    </citation>
    <scope>NUCLEOTIDE SEQUENCE</scope>
</reference>
<dbReference type="InterPro" id="IPR017896">
    <property type="entry name" value="4Fe4S_Fe-S-bd"/>
</dbReference>
<dbReference type="EMBL" id="VSSQ01045688">
    <property type="protein sequence ID" value="MPM99597.1"/>
    <property type="molecule type" value="Genomic_DNA"/>
</dbReference>
<sequence>MAFSLASLFGLKAPDTTPKTLAILKHRCPQNHRCPAVAACPAGALSQKGQKAPTVDRSRCINCGKCTRYCFPKALVMEKV</sequence>
<protein>
    <recommendedName>
        <fullName evidence="1">4Fe-4S ferredoxin-type domain-containing protein</fullName>
    </recommendedName>
</protein>
<proteinExistence type="predicted"/>
<dbReference type="AlphaFoldDB" id="A0A645EC92"/>
<name>A0A645EC92_9ZZZZ</name>
<dbReference type="PROSITE" id="PS51379">
    <property type="entry name" value="4FE4S_FER_2"/>
    <property type="match status" value="1"/>
</dbReference>
<comment type="caution">
    <text evidence="2">The sequence shown here is derived from an EMBL/GenBank/DDBJ whole genome shotgun (WGS) entry which is preliminary data.</text>
</comment>
<organism evidence="2">
    <name type="scientific">bioreactor metagenome</name>
    <dbReference type="NCBI Taxonomy" id="1076179"/>
    <lineage>
        <taxon>unclassified sequences</taxon>
        <taxon>metagenomes</taxon>
        <taxon>ecological metagenomes</taxon>
    </lineage>
</organism>
<gene>
    <name evidence="2" type="ORF">SDC9_146789</name>
</gene>
<evidence type="ECO:0000313" key="2">
    <source>
        <dbReference type="EMBL" id="MPM99597.1"/>
    </source>
</evidence>
<dbReference type="Pfam" id="PF00037">
    <property type="entry name" value="Fer4"/>
    <property type="match status" value="1"/>
</dbReference>
<dbReference type="SUPFAM" id="SSF54862">
    <property type="entry name" value="4Fe-4S ferredoxins"/>
    <property type="match status" value="1"/>
</dbReference>
<dbReference type="Gene3D" id="3.30.70.20">
    <property type="match status" value="1"/>
</dbReference>
<evidence type="ECO:0000259" key="1">
    <source>
        <dbReference type="PROSITE" id="PS51379"/>
    </source>
</evidence>
<feature type="domain" description="4Fe-4S ferredoxin-type" evidence="1">
    <location>
        <begin position="51"/>
        <end position="80"/>
    </location>
</feature>
<accession>A0A645EC92</accession>